<dbReference type="Gene3D" id="1.50.10.10">
    <property type="match status" value="1"/>
</dbReference>
<keyword evidence="3" id="KW-1185">Reference proteome</keyword>
<protein>
    <submittedName>
        <fullName evidence="2">Uncharacterized protein</fullName>
    </submittedName>
</protein>
<feature type="signal peptide" evidence="1">
    <location>
        <begin position="1"/>
        <end position="23"/>
    </location>
</feature>
<feature type="chain" id="PRO_5045142398" evidence="1">
    <location>
        <begin position="24"/>
        <end position="490"/>
    </location>
</feature>
<reference evidence="3" key="1">
    <citation type="journal article" date="2019" name="Int. J. Syst. Evol. Microbiol.">
        <title>The Global Catalogue of Microorganisms (GCM) 10K type strain sequencing project: providing services to taxonomists for standard genome sequencing and annotation.</title>
        <authorList>
            <consortium name="The Broad Institute Genomics Platform"/>
            <consortium name="The Broad Institute Genome Sequencing Center for Infectious Disease"/>
            <person name="Wu L."/>
            <person name="Ma J."/>
        </authorList>
    </citation>
    <scope>NUCLEOTIDE SEQUENCE [LARGE SCALE GENOMIC DNA]</scope>
    <source>
        <strain evidence="3">JCM 4087</strain>
    </source>
</reference>
<dbReference type="InterPro" id="IPR012341">
    <property type="entry name" value="6hp_glycosidase-like_sf"/>
</dbReference>
<accession>A0ABW1EAP9</accession>
<comment type="caution">
    <text evidence="2">The sequence shown here is derived from an EMBL/GenBank/DDBJ whole genome shotgun (WGS) entry which is preliminary data.</text>
</comment>
<sequence>MTRLFRRYWVASALAFVFSTLLAAQDIRTVSSLEFHSSNTALNASFAWAKQQALAYVRPGTDSIGPWYEAALPGRDAFCMRDVSHQTAGAAALGLFDANRNMLDRFAFSAAASQNWAGYWEIDGKGQPSTADYRSDDDFWFNLPANLDVLDAIVRMWRWTGDDRYRDDPRMQTFFRETLTDYLTEWQLQPDSILKRPRIANRRLEKGEFVDARGIPSYSEGTRNFIFGADLLAAEYRAMRSYQEIATTTEDKKLASELRKKADAIQHIVETVAWSQEQGHFHGPIQQDLQGYGSADTMLLYFGAVKNEEHLRRALDYVANPAYWKNINIEEESYAPVVLFRYGRSDAAYRVLLDISDPAKPRREYPEVSYGVVAGLVSGAMGIEPADAGVAYDVQSLPQPMKEDDDLSVSSLSIRHNLLSLAQHGDTVQRLTNQKGPAVRWRAEFPGTEQRLIVEGKPVRAEHETLPGGKPISWTIVVVPATASVSVSRR</sequence>
<gene>
    <name evidence="2" type="ORF">ACFPT7_03780</name>
</gene>
<dbReference type="Proteomes" id="UP001596091">
    <property type="component" value="Unassembled WGS sequence"/>
</dbReference>
<organism evidence="2 3">
    <name type="scientific">Acidicapsa dinghuensis</name>
    <dbReference type="NCBI Taxonomy" id="2218256"/>
    <lineage>
        <taxon>Bacteria</taxon>
        <taxon>Pseudomonadati</taxon>
        <taxon>Acidobacteriota</taxon>
        <taxon>Terriglobia</taxon>
        <taxon>Terriglobales</taxon>
        <taxon>Acidobacteriaceae</taxon>
        <taxon>Acidicapsa</taxon>
    </lineage>
</organism>
<dbReference type="SUPFAM" id="SSF48208">
    <property type="entry name" value="Six-hairpin glycosidases"/>
    <property type="match status" value="1"/>
</dbReference>
<dbReference type="InterPro" id="IPR008928">
    <property type="entry name" value="6-hairpin_glycosidase_sf"/>
</dbReference>
<proteinExistence type="predicted"/>
<evidence type="ECO:0000313" key="3">
    <source>
        <dbReference type="Proteomes" id="UP001596091"/>
    </source>
</evidence>
<evidence type="ECO:0000256" key="1">
    <source>
        <dbReference type="SAM" id="SignalP"/>
    </source>
</evidence>
<keyword evidence="1" id="KW-0732">Signal</keyword>
<name>A0ABW1EAP9_9BACT</name>
<evidence type="ECO:0000313" key="2">
    <source>
        <dbReference type="EMBL" id="MFC5861401.1"/>
    </source>
</evidence>
<dbReference type="RefSeq" id="WP_263333765.1">
    <property type="nucleotide sequence ID" value="NZ_JAGSYH010000002.1"/>
</dbReference>
<dbReference type="EMBL" id="JBHSPH010000001">
    <property type="protein sequence ID" value="MFC5861401.1"/>
    <property type="molecule type" value="Genomic_DNA"/>
</dbReference>